<dbReference type="Proteomes" id="UP000184390">
    <property type="component" value="Unassembled WGS sequence"/>
</dbReference>
<evidence type="ECO:0008006" key="4">
    <source>
        <dbReference type="Google" id="ProtNLM"/>
    </source>
</evidence>
<comment type="caution">
    <text evidence="2">The sequence shown here is derived from an EMBL/GenBank/DDBJ whole genome shotgun (WGS) entry which is preliminary data.</text>
</comment>
<dbReference type="EMBL" id="FQYL01000006">
    <property type="protein sequence ID" value="SHI87111.1"/>
    <property type="molecule type" value="Genomic_DNA"/>
</dbReference>
<feature type="region of interest" description="Disordered" evidence="1">
    <location>
        <begin position="15"/>
        <end position="50"/>
    </location>
</feature>
<evidence type="ECO:0000313" key="3">
    <source>
        <dbReference type="Proteomes" id="UP000184390"/>
    </source>
</evidence>
<evidence type="ECO:0000256" key="1">
    <source>
        <dbReference type="SAM" id="MobiDB-lite"/>
    </source>
</evidence>
<organism evidence="2 3">
    <name type="scientific">Actinomyces denticolens</name>
    <dbReference type="NCBI Taxonomy" id="52767"/>
    <lineage>
        <taxon>Bacteria</taxon>
        <taxon>Bacillati</taxon>
        <taxon>Actinomycetota</taxon>
        <taxon>Actinomycetes</taxon>
        <taxon>Actinomycetales</taxon>
        <taxon>Actinomycetaceae</taxon>
        <taxon>Actinomyces</taxon>
    </lineage>
</organism>
<reference evidence="2 3" key="1">
    <citation type="submission" date="2016-11" db="EMBL/GenBank/DDBJ databases">
        <authorList>
            <person name="Varghese N."/>
            <person name="Submissions S."/>
        </authorList>
    </citation>
    <scope>NUCLEOTIDE SEQUENCE [LARGE SCALE GENOMIC DNA]</scope>
    <source>
        <strain evidence="2 3">PA</strain>
    </source>
</reference>
<dbReference type="RefSeq" id="WP_073452781.1">
    <property type="nucleotide sequence ID" value="NZ_BDIO01000006.1"/>
</dbReference>
<proteinExistence type="predicted"/>
<name>A0ABY1IAE9_9ACTO</name>
<evidence type="ECO:0000313" key="2">
    <source>
        <dbReference type="EMBL" id="SHI87111.1"/>
    </source>
</evidence>
<dbReference type="Gene3D" id="3.40.109.10">
    <property type="entry name" value="NADH Oxidase"/>
    <property type="match status" value="1"/>
</dbReference>
<sequence>MRSDIETLREIVAALPDPATPPTGDGLAARRPRRPLAAMSGAPIEEMAPYPRDLRASLERRSSATDYGPGPIDAAVLFADVAAALDEDARTWGDEASVGSLEAFILLLRPSGAEPGLYRISAPGAAGAGRVVERLGDLPDEEEIEGMAVQKEFARAGAIISAAANLDEADSWGGAHGYRFVMGRAAALIYSLHLRSIARGLVGTVFAGFSTSAVRHLLDSDGVSRHQMFAVTVASPPG</sequence>
<protein>
    <recommendedName>
        <fullName evidence="4">Nitroreductase domain-containing protein</fullName>
    </recommendedName>
</protein>
<dbReference type="InterPro" id="IPR000415">
    <property type="entry name" value="Nitroreductase-like"/>
</dbReference>
<gene>
    <name evidence="2" type="ORF">SAMN05216246_10675</name>
</gene>
<accession>A0ABY1IAE9</accession>
<keyword evidence="3" id="KW-1185">Reference proteome</keyword>